<dbReference type="SUPFAM" id="SSF55785">
    <property type="entry name" value="PYP-like sensor domain (PAS domain)"/>
    <property type="match status" value="2"/>
</dbReference>
<dbReference type="PRINTS" id="PR00344">
    <property type="entry name" value="BCTRLSENSOR"/>
</dbReference>
<evidence type="ECO:0000259" key="5">
    <source>
        <dbReference type="PROSITE" id="PS50109"/>
    </source>
</evidence>
<accession>A0A6A5XIT2</accession>
<dbReference type="Pfam" id="PF13426">
    <property type="entry name" value="PAS_9"/>
    <property type="match status" value="1"/>
</dbReference>
<evidence type="ECO:0000256" key="1">
    <source>
        <dbReference type="ARBA" id="ARBA00022553"/>
    </source>
</evidence>
<dbReference type="CDD" id="cd16922">
    <property type="entry name" value="HATPase_EvgS-ArcB-TorS-like"/>
    <property type="match status" value="1"/>
</dbReference>
<feature type="modified residue" description="4-aspartylphosphate" evidence="3">
    <location>
        <position position="611"/>
    </location>
</feature>
<dbReference type="CDD" id="cd00130">
    <property type="entry name" value="PAS"/>
    <property type="match status" value="1"/>
</dbReference>
<dbReference type="EMBL" id="ML978072">
    <property type="protein sequence ID" value="KAF2012776.1"/>
    <property type="molecule type" value="Genomic_DNA"/>
</dbReference>
<dbReference type="FunFam" id="3.30.565.10:FF:000010">
    <property type="entry name" value="Sensor histidine kinase RcsC"/>
    <property type="match status" value="1"/>
</dbReference>
<feature type="domain" description="PAS" evidence="7">
    <location>
        <begin position="161"/>
        <end position="234"/>
    </location>
</feature>
<evidence type="ECO:0000256" key="3">
    <source>
        <dbReference type="PROSITE-ProRule" id="PRU00169"/>
    </source>
</evidence>
<evidence type="ECO:0000313" key="10">
    <source>
        <dbReference type="Proteomes" id="UP000799778"/>
    </source>
</evidence>
<dbReference type="SMART" id="SM00086">
    <property type="entry name" value="PAC"/>
    <property type="match status" value="1"/>
</dbReference>
<dbReference type="Pfam" id="PF02518">
    <property type="entry name" value="HATPase_c"/>
    <property type="match status" value="1"/>
</dbReference>
<dbReference type="PANTHER" id="PTHR45339">
    <property type="entry name" value="HYBRID SIGNAL TRANSDUCTION HISTIDINE KINASE J"/>
    <property type="match status" value="1"/>
</dbReference>
<dbReference type="GO" id="GO:0000155">
    <property type="term" value="F:phosphorelay sensor kinase activity"/>
    <property type="evidence" value="ECO:0007669"/>
    <property type="project" value="InterPro"/>
</dbReference>
<dbReference type="SMART" id="SM00388">
    <property type="entry name" value="HisKA"/>
    <property type="match status" value="1"/>
</dbReference>
<dbReference type="InterPro" id="IPR035965">
    <property type="entry name" value="PAS-like_dom_sf"/>
</dbReference>
<dbReference type="InterPro" id="IPR001610">
    <property type="entry name" value="PAC"/>
</dbReference>
<proteinExistence type="predicted"/>
<dbReference type="InterPro" id="IPR003594">
    <property type="entry name" value="HATPase_dom"/>
</dbReference>
<dbReference type="SMART" id="SM00448">
    <property type="entry name" value="REC"/>
    <property type="match status" value="1"/>
</dbReference>
<dbReference type="SMART" id="SM00091">
    <property type="entry name" value="PAS"/>
    <property type="match status" value="2"/>
</dbReference>
<name>A0A6A5XIT2_9PLEO</name>
<dbReference type="PROSITE" id="PS50112">
    <property type="entry name" value="PAS"/>
    <property type="match status" value="1"/>
</dbReference>
<dbReference type="InterPro" id="IPR001789">
    <property type="entry name" value="Sig_transdc_resp-reg_receiver"/>
</dbReference>
<feature type="domain" description="Histidine kinase" evidence="5">
    <location>
        <begin position="302"/>
        <end position="523"/>
    </location>
</feature>
<dbReference type="InterPro" id="IPR036097">
    <property type="entry name" value="HisK_dim/P_sf"/>
</dbReference>
<dbReference type="CDD" id="cd00082">
    <property type="entry name" value="HisKA"/>
    <property type="match status" value="1"/>
</dbReference>
<dbReference type="PROSITE" id="PS50110">
    <property type="entry name" value="RESPONSE_REGULATORY"/>
    <property type="match status" value="1"/>
</dbReference>
<sequence length="679" mass="75363">MTPSLDSFAEPATSAAGSAMPHQQQHHTDDANVDVSLGFFRLTPIPTIILDASSIVRQVSETYLQISGNARREHVLGRPLHDLLGSTLLLPSLSLFHKTIETVHESRQPCKQSQIHQDGTAWTIRAVPIYSANGLQYIHLELEDTTAEHQKQLELQEELHANETFRILVQSVKDYAIFLLDKDGNVMTWNPGAERFKGYSKEEIMGKHFSTFYCKEDLENGKPQKELADAVRDGRLEDEGWRYRKDGSKFWANVIITPIYRGESLIGFVKVSRDLTERRKVEADLITAFQESSQLKSEFLANMSHEIRTPMHGMLSALTLLLDTSLDSEQLELARLIEESGDILMQVINDILDYSKLTHGGFSISRDIINIPDIVQSVFKMHEKSCGSRLSLGIDIDPRLPTAAEGDSLRYRQIVQNLLSNATKFTDEGYVLVKAALEDEDDERYTIITEVIDTGVGIPSDASNSLFKPFVQFDNSATKRFKGTGLGLSICKSLAELMDGRIGYRPNPEGCGSIFSFTAQLKKVHQYSVVTPIQDGDVDENACKSNLAERLRTIAADTNVLIAEDNPINQKVILKILQGLGFTNIDLAINGREAAKMAIEACPPYKIILMDINMPGLDGASATKAIRDAGMVMPIVAMTANALKGQAEAYLAKGMSAYISKPVDRDILVKTLLRCLKDD</sequence>
<dbReference type="SMART" id="SM00387">
    <property type="entry name" value="HATPase_c"/>
    <property type="match status" value="1"/>
</dbReference>
<dbReference type="OrthoDB" id="60033at2759"/>
<dbReference type="Pfam" id="PF00072">
    <property type="entry name" value="Response_reg"/>
    <property type="match status" value="1"/>
</dbReference>
<feature type="region of interest" description="Disordered" evidence="4">
    <location>
        <begin position="1"/>
        <end position="28"/>
    </location>
</feature>
<dbReference type="PANTHER" id="PTHR45339:SF1">
    <property type="entry name" value="HYBRID SIGNAL TRANSDUCTION HISTIDINE KINASE J"/>
    <property type="match status" value="1"/>
</dbReference>
<dbReference type="InterPro" id="IPR000700">
    <property type="entry name" value="PAS-assoc_C"/>
</dbReference>
<dbReference type="Gene3D" id="1.10.287.130">
    <property type="match status" value="1"/>
</dbReference>
<evidence type="ECO:0000259" key="7">
    <source>
        <dbReference type="PROSITE" id="PS50112"/>
    </source>
</evidence>
<dbReference type="SUPFAM" id="SSF47384">
    <property type="entry name" value="Homodimeric domain of signal transducing histidine kinase"/>
    <property type="match status" value="1"/>
</dbReference>
<keyword evidence="9" id="KW-0808">Transferase</keyword>
<dbReference type="Gene3D" id="3.40.50.2300">
    <property type="match status" value="1"/>
</dbReference>
<dbReference type="Gene3D" id="3.30.565.10">
    <property type="entry name" value="Histidine kinase-like ATPase, C-terminal domain"/>
    <property type="match status" value="1"/>
</dbReference>
<dbReference type="InterPro" id="IPR005467">
    <property type="entry name" value="His_kinase_dom"/>
</dbReference>
<keyword evidence="1 3" id="KW-0597">Phosphoprotein</keyword>
<dbReference type="InterPro" id="IPR011006">
    <property type="entry name" value="CheY-like_superfamily"/>
</dbReference>
<keyword evidence="10" id="KW-1185">Reference proteome</keyword>
<protein>
    <submittedName>
        <fullName evidence="9">Sensor histidine kinase-like protein/response regulator Fos-1</fullName>
    </submittedName>
</protein>
<dbReference type="Proteomes" id="UP000799778">
    <property type="component" value="Unassembled WGS sequence"/>
</dbReference>
<dbReference type="RefSeq" id="XP_033381115.1">
    <property type="nucleotide sequence ID" value="XM_033530068.1"/>
</dbReference>
<dbReference type="Pfam" id="PF00512">
    <property type="entry name" value="HisKA"/>
    <property type="match status" value="1"/>
</dbReference>
<dbReference type="InterPro" id="IPR036890">
    <property type="entry name" value="HATPase_C_sf"/>
</dbReference>
<dbReference type="InterPro" id="IPR000014">
    <property type="entry name" value="PAS"/>
</dbReference>
<reference evidence="9" key="1">
    <citation type="journal article" date="2020" name="Stud. Mycol.">
        <title>101 Dothideomycetes genomes: a test case for predicting lifestyles and emergence of pathogens.</title>
        <authorList>
            <person name="Haridas S."/>
            <person name="Albert R."/>
            <person name="Binder M."/>
            <person name="Bloem J."/>
            <person name="Labutti K."/>
            <person name="Salamov A."/>
            <person name="Andreopoulos B."/>
            <person name="Baker S."/>
            <person name="Barry K."/>
            <person name="Bills G."/>
            <person name="Bluhm B."/>
            <person name="Cannon C."/>
            <person name="Castanera R."/>
            <person name="Culley D."/>
            <person name="Daum C."/>
            <person name="Ezra D."/>
            <person name="Gonzalez J."/>
            <person name="Henrissat B."/>
            <person name="Kuo A."/>
            <person name="Liang C."/>
            <person name="Lipzen A."/>
            <person name="Lutzoni F."/>
            <person name="Magnuson J."/>
            <person name="Mondo S."/>
            <person name="Nolan M."/>
            <person name="Ohm R."/>
            <person name="Pangilinan J."/>
            <person name="Park H.-J."/>
            <person name="Ramirez L."/>
            <person name="Alfaro M."/>
            <person name="Sun H."/>
            <person name="Tritt A."/>
            <person name="Yoshinaga Y."/>
            <person name="Zwiers L.-H."/>
            <person name="Turgeon B."/>
            <person name="Goodwin S."/>
            <person name="Spatafora J."/>
            <person name="Crous P."/>
            <person name="Grigoriev I."/>
        </authorList>
    </citation>
    <scope>NUCLEOTIDE SEQUENCE</scope>
    <source>
        <strain evidence="9">CBS 175.79</strain>
    </source>
</reference>
<evidence type="ECO:0000256" key="2">
    <source>
        <dbReference type="ARBA" id="ARBA00023012"/>
    </source>
</evidence>
<dbReference type="NCBIfam" id="TIGR00229">
    <property type="entry name" value="sensory_box"/>
    <property type="match status" value="1"/>
</dbReference>
<evidence type="ECO:0000259" key="6">
    <source>
        <dbReference type="PROSITE" id="PS50110"/>
    </source>
</evidence>
<feature type="domain" description="Response regulatory" evidence="6">
    <location>
        <begin position="559"/>
        <end position="676"/>
    </location>
</feature>
<feature type="domain" description="PAC" evidence="8">
    <location>
        <begin position="236"/>
        <end position="287"/>
    </location>
</feature>
<keyword evidence="9" id="KW-0418">Kinase</keyword>
<evidence type="ECO:0000256" key="4">
    <source>
        <dbReference type="SAM" id="MobiDB-lite"/>
    </source>
</evidence>
<dbReference type="Gene3D" id="3.30.450.20">
    <property type="entry name" value="PAS domain"/>
    <property type="match status" value="2"/>
</dbReference>
<keyword evidence="2" id="KW-0902">Two-component regulatory system</keyword>
<dbReference type="InterPro" id="IPR003661">
    <property type="entry name" value="HisK_dim/P_dom"/>
</dbReference>
<dbReference type="PROSITE" id="PS50113">
    <property type="entry name" value="PAC"/>
    <property type="match status" value="1"/>
</dbReference>
<dbReference type="SUPFAM" id="SSF55874">
    <property type="entry name" value="ATPase domain of HSP90 chaperone/DNA topoisomerase II/histidine kinase"/>
    <property type="match status" value="1"/>
</dbReference>
<dbReference type="CDD" id="cd17546">
    <property type="entry name" value="REC_hyHK_CKI1_RcsC-like"/>
    <property type="match status" value="1"/>
</dbReference>
<dbReference type="PROSITE" id="PS50109">
    <property type="entry name" value="HIS_KIN"/>
    <property type="match status" value="1"/>
</dbReference>
<gene>
    <name evidence="9" type="ORF">BU24DRAFT_435157</name>
</gene>
<evidence type="ECO:0000313" key="9">
    <source>
        <dbReference type="EMBL" id="KAF2012776.1"/>
    </source>
</evidence>
<dbReference type="AlphaFoldDB" id="A0A6A5XIT2"/>
<dbReference type="GeneID" id="54287465"/>
<dbReference type="InterPro" id="IPR004358">
    <property type="entry name" value="Sig_transdc_His_kin-like_C"/>
</dbReference>
<dbReference type="SUPFAM" id="SSF52172">
    <property type="entry name" value="CheY-like"/>
    <property type="match status" value="1"/>
</dbReference>
<evidence type="ECO:0000259" key="8">
    <source>
        <dbReference type="PROSITE" id="PS50113"/>
    </source>
</evidence>
<organism evidence="9 10">
    <name type="scientific">Aaosphaeria arxii CBS 175.79</name>
    <dbReference type="NCBI Taxonomy" id="1450172"/>
    <lineage>
        <taxon>Eukaryota</taxon>
        <taxon>Fungi</taxon>
        <taxon>Dikarya</taxon>
        <taxon>Ascomycota</taxon>
        <taxon>Pezizomycotina</taxon>
        <taxon>Dothideomycetes</taxon>
        <taxon>Pleosporomycetidae</taxon>
        <taxon>Pleosporales</taxon>
        <taxon>Pleosporales incertae sedis</taxon>
        <taxon>Aaosphaeria</taxon>
    </lineage>
</organism>